<protein>
    <submittedName>
        <fullName evidence="1">Uncharacterized protein</fullName>
    </submittedName>
</protein>
<organism evidence="1 2">
    <name type="scientific">Daucus carota subsp. sativus</name>
    <name type="common">Carrot</name>
    <dbReference type="NCBI Taxonomy" id="79200"/>
    <lineage>
        <taxon>Eukaryota</taxon>
        <taxon>Viridiplantae</taxon>
        <taxon>Streptophyta</taxon>
        <taxon>Embryophyta</taxon>
        <taxon>Tracheophyta</taxon>
        <taxon>Spermatophyta</taxon>
        <taxon>Magnoliopsida</taxon>
        <taxon>eudicotyledons</taxon>
        <taxon>Gunneridae</taxon>
        <taxon>Pentapetalae</taxon>
        <taxon>asterids</taxon>
        <taxon>campanulids</taxon>
        <taxon>Apiales</taxon>
        <taxon>Apiaceae</taxon>
        <taxon>Apioideae</taxon>
        <taxon>Scandiceae</taxon>
        <taxon>Daucinae</taxon>
        <taxon>Daucus</taxon>
        <taxon>Daucus sect. Daucus</taxon>
    </lineage>
</organism>
<dbReference type="AlphaFoldDB" id="A0A166D004"/>
<evidence type="ECO:0000313" key="2">
    <source>
        <dbReference type="Proteomes" id="UP000077755"/>
    </source>
</evidence>
<dbReference type="EMBL" id="CP093344">
    <property type="protein sequence ID" value="WOG86820.1"/>
    <property type="molecule type" value="Genomic_DNA"/>
</dbReference>
<accession>A0A166D004</accession>
<evidence type="ECO:0000313" key="1">
    <source>
        <dbReference type="EMBL" id="WOG86820.1"/>
    </source>
</evidence>
<sequence length="32" mass="4201">MFDVFWGLQEGEKDQTDWKWMWDKLQYLERYQ</sequence>
<name>A0A166D004_DAUCS</name>
<dbReference type="Gramene" id="KZN04549">
    <property type="protein sequence ID" value="KZN04549"/>
    <property type="gene ID" value="DCAR_005386"/>
</dbReference>
<keyword evidence="2" id="KW-1185">Reference proteome</keyword>
<gene>
    <name evidence="1" type="ORF">DCAR_0206038</name>
</gene>
<dbReference type="Proteomes" id="UP000077755">
    <property type="component" value="Chromosome 2"/>
</dbReference>
<reference evidence="1" key="2">
    <citation type="submission" date="2022-03" db="EMBL/GenBank/DDBJ databases">
        <title>Draft title - Genomic analysis of global carrot germplasm unveils the trajectory of domestication and the origin of high carotenoid orange carrot.</title>
        <authorList>
            <person name="Iorizzo M."/>
            <person name="Ellison S."/>
            <person name="Senalik D."/>
            <person name="Macko-Podgorni A."/>
            <person name="Grzebelus D."/>
            <person name="Bostan H."/>
            <person name="Rolling W."/>
            <person name="Curaba J."/>
            <person name="Simon P."/>
        </authorList>
    </citation>
    <scope>NUCLEOTIDE SEQUENCE</scope>
    <source>
        <tissue evidence="1">Leaf</tissue>
    </source>
</reference>
<proteinExistence type="predicted"/>
<reference evidence="1" key="1">
    <citation type="journal article" date="2016" name="Nat. Genet.">
        <title>A high-quality carrot genome assembly provides new insights into carotenoid accumulation and asterid genome evolution.</title>
        <authorList>
            <person name="Iorizzo M."/>
            <person name="Ellison S."/>
            <person name="Senalik D."/>
            <person name="Zeng P."/>
            <person name="Satapoomin P."/>
            <person name="Huang J."/>
            <person name="Bowman M."/>
            <person name="Iovene M."/>
            <person name="Sanseverino W."/>
            <person name="Cavagnaro P."/>
            <person name="Yildiz M."/>
            <person name="Macko-Podgorni A."/>
            <person name="Moranska E."/>
            <person name="Grzebelus E."/>
            <person name="Grzebelus D."/>
            <person name="Ashrafi H."/>
            <person name="Zheng Z."/>
            <person name="Cheng S."/>
            <person name="Spooner D."/>
            <person name="Van Deynze A."/>
            <person name="Simon P."/>
        </authorList>
    </citation>
    <scope>NUCLEOTIDE SEQUENCE</scope>
    <source>
        <tissue evidence="1">Leaf</tissue>
    </source>
</reference>